<dbReference type="EMBL" id="QJKJ01013118">
    <property type="protein sequence ID" value="RDX67160.1"/>
    <property type="molecule type" value="Genomic_DNA"/>
</dbReference>
<accession>A0A371EM79</accession>
<evidence type="ECO:0000313" key="1">
    <source>
        <dbReference type="EMBL" id="RDX67160.1"/>
    </source>
</evidence>
<reference evidence="1" key="1">
    <citation type="submission" date="2018-05" db="EMBL/GenBank/DDBJ databases">
        <title>Draft genome of Mucuna pruriens seed.</title>
        <authorList>
            <person name="Nnadi N.E."/>
            <person name="Vos R."/>
            <person name="Hasami M.H."/>
            <person name="Devisetty U.K."/>
            <person name="Aguiy J.C."/>
        </authorList>
    </citation>
    <scope>NUCLEOTIDE SEQUENCE [LARGE SCALE GENOMIC DNA]</scope>
    <source>
        <strain evidence="1">JCA_2017</strain>
    </source>
</reference>
<evidence type="ECO:0000313" key="2">
    <source>
        <dbReference type="Proteomes" id="UP000257109"/>
    </source>
</evidence>
<feature type="non-terminal residue" evidence="1">
    <location>
        <position position="1"/>
    </location>
</feature>
<name>A0A371EM79_MUCPR</name>
<protein>
    <submittedName>
        <fullName evidence="1">Uncharacterized protein</fullName>
    </submittedName>
</protein>
<sequence length="100" mass="12012">MLLGQSHHPIMWFSMWMGVLVSTRDRPALEVLFEMPLEFSSKGIMVMWESLNILLTEIHALYHSLHLCWDNGFRQFVERNEVMMIKEYLQCDWDCKLLYT</sequence>
<proteinExistence type="predicted"/>
<dbReference type="Proteomes" id="UP000257109">
    <property type="component" value="Unassembled WGS sequence"/>
</dbReference>
<dbReference type="AlphaFoldDB" id="A0A371EM79"/>
<organism evidence="1 2">
    <name type="scientific">Mucuna pruriens</name>
    <name type="common">Velvet bean</name>
    <name type="synonym">Dolichos pruriens</name>
    <dbReference type="NCBI Taxonomy" id="157652"/>
    <lineage>
        <taxon>Eukaryota</taxon>
        <taxon>Viridiplantae</taxon>
        <taxon>Streptophyta</taxon>
        <taxon>Embryophyta</taxon>
        <taxon>Tracheophyta</taxon>
        <taxon>Spermatophyta</taxon>
        <taxon>Magnoliopsida</taxon>
        <taxon>eudicotyledons</taxon>
        <taxon>Gunneridae</taxon>
        <taxon>Pentapetalae</taxon>
        <taxon>rosids</taxon>
        <taxon>fabids</taxon>
        <taxon>Fabales</taxon>
        <taxon>Fabaceae</taxon>
        <taxon>Papilionoideae</taxon>
        <taxon>50 kb inversion clade</taxon>
        <taxon>NPAAA clade</taxon>
        <taxon>indigoferoid/millettioid clade</taxon>
        <taxon>Phaseoleae</taxon>
        <taxon>Mucuna</taxon>
    </lineage>
</organism>
<keyword evidence="2" id="KW-1185">Reference proteome</keyword>
<gene>
    <name evidence="1" type="ORF">CR513_53997</name>
</gene>
<comment type="caution">
    <text evidence="1">The sequence shown here is derived from an EMBL/GenBank/DDBJ whole genome shotgun (WGS) entry which is preliminary data.</text>
</comment>